<dbReference type="WBParaSite" id="mrna-Wban_10396">
    <property type="protein sequence ID" value="mrna-Wban_10396"/>
    <property type="gene ID" value="Wban_10396"/>
</dbReference>
<sequence>MICHQCGHEVITGYGLRVLPFREVYLLLRETVERMSKGTNYSFEARWFSVSSDISDDDNISCRHHPTISSPCVNFHHN</sequence>
<proteinExistence type="predicted"/>
<evidence type="ECO:0000313" key="2">
    <source>
        <dbReference type="WBParaSite" id="mrna-Wban_10396"/>
    </source>
</evidence>
<evidence type="ECO:0000313" key="1">
    <source>
        <dbReference type="Proteomes" id="UP000093561"/>
    </source>
</evidence>
<name>A0AAF5Q666_WUCBA</name>
<reference evidence="1" key="2">
    <citation type="journal article" date="2016" name="Mol. Ecol.">
        <title>Population genomics of the filarial nematode parasite Wuchereria bancrofti from mosquitoes.</title>
        <authorList>
            <person name="Small S.T."/>
            <person name="Reimer L.J."/>
            <person name="Tisch D.J."/>
            <person name="King C.L."/>
            <person name="Christensen B.M."/>
            <person name="Siba P.M."/>
            <person name="Kazura J.W."/>
            <person name="Serre D."/>
            <person name="Zimmerman P.A."/>
        </authorList>
    </citation>
    <scope>NUCLEOTIDE SEQUENCE</scope>
    <source>
        <strain evidence="1">pt0022</strain>
    </source>
</reference>
<reference evidence="2" key="3">
    <citation type="submission" date="2024-02" db="UniProtKB">
        <authorList>
            <consortium name="WormBaseParasite"/>
        </authorList>
    </citation>
    <scope>IDENTIFICATION</scope>
    <source>
        <strain evidence="2">pt0022</strain>
    </source>
</reference>
<dbReference type="Proteomes" id="UP000093561">
    <property type="component" value="Unassembled WGS sequence"/>
</dbReference>
<reference evidence="1" key="1">
    <citation type="submission" date="2015-03" db="EMBL/GenBank/DDBJ databases">
        <title>Wuchereria bancrofti Genome Sequencing Papua New Guinea Strain.</title>
        <authorList>
            <person name="Small S.T."/>
            <person name="Serre D."/>
            <person name="Zimmerman P.A."/>
        </authorList>
    </citation>
    <scope>NUCLEOTIDE SEQUENCE [LARGE SCALE GENOMIC DNA]</scope>
    <source>
        <strain evidence="1">pt0022</strain>
    </source>
</reference>
<organism evidence="1 2">
    <name type="scientific">Wuchereria bancrofti</name>
    <dbReference type="NCBI Taxonomy" id="6293"/>
    <lineage>
        <taxon>Eukaryota</taxon>
        <taxon>Metazoa</taxon>
        <taxon>Ecdysozoa</taxon>
        <taxon>Nematoda</taxon>
        <taxon>Chromadorea</taxon>
        <taxon>Rhabditida</taxon>
        <taxon>Spirurina</taxon>
        <taxon>Spiruromorpha</taxon>
        <taxon>Filarioidea</taxon>
        <taxon>Onchocercidae</taxon>
        <taxon>Wuchereria</taxon>
    </lineage>
</organism>
<dbReference type="AlphaFoldDB" id="A0AAF5Q666"/>
<accession>A0AAF5Q666</accession>
<protein>
    <submittedName>
        <fullName evidence="2">Uncharacterized protein</fullName>
    </submittedName>
</protein>